<evidence type="ECO:0000313" key="3">
    <source>
        <dbReference type="Proteomes" id="UP001454036"/>
    </source>
</evidence>
<dbReference type="PANTHER" id="PTHR31170">
    <property type="entry name" value="BNAC04G53230D PROTEIN"/>
    <property type="match status" value="1"/>
</dbReference>
<dbReference type="Proteomes" id="UP001454036">
    <property type="component" value="Unassembled WGS sequence"/>
</dbReference>
<comment type="caution">
    <text evidence="2">The sequence shown here is derived from an EMBL/GenBank/DDBJ whole genome shotgun (WGS) entry which is preliminary data.</text>
</comment>
<dbReference type="InterPro" id="IPR004158">
    <property type="entry name" value="DUF247_pln"/>
</dbReference>
<dbReference type="EMBL" id="BAABME010001643">
    <property type="protein sequence ID" value="GAA0150717.1"/>
    <property type="molecule type" value="Genomic_DNA"/>
</dbReference>
<keyword evidence="3" id="KW-1185">Reference proteome</keyword>
<proteinExistence type="predicted"/>
<protein>
    <submittedName>
        <fullName evidence="2">Uncharacterized protein</fullName>
    </submittedName>
</protein>
<keyword evidence="1" id="KW-1133">Transmembrane helix</keyword>
<organism evidence="2 3">
    <name type="scientific">Lithospermum erythrorhizon</name>
    <name type="common">Purple gromwell</name>
    <name type="synonym">Lithospermum officinale var. erythrorhizon</name>
    <dbReference type="NCBI Taxonomy" id="34254"/>
    <lineage>
        <taxon>Eukaryota</taxon>
        <taxon>Viridiplantae</taxon>
        <taxon>Streptophyta</taxon>
        <taxon>Embryophyta</taxon>
        <taxon>Tracheophyta</taxon>
        <taxon>Spermatophyta</taxon>
        <taxon>Magnoliopsida</taxon>
        <taxon>eudicotyledons</taxon>
        <taxon>Gunneridae</taxon>
        <taxon>Pentapetalae</taxon>
        <taxon>asterids</taxon>
        <taxon>lamiids</taxon>
        <taxon>Boraginales</taxon>
        <taxon>Boraginaceae</taxon>
        <taxon>Boraginoideae</taxon>
        <taxon>Lithospermeae</taxon>
        <taxon>Lithospermum</taxon>
    </lineage>
</organism>
<evidence type="ECO:0000256" key="1">
    <source>
        <dbReference type="SAM" id="Phobius"/>
    </source>
</evidence>
<keyword evidence="1" id="KW-0472">Membrane</keyword>
<dbReference type="PANTHER" id="PTHR31170:SF18">
    <property type="entry name" value="(WILD MALAYSIAN BANANA) HYPOTHETICAL PROTEIN"/>
    <property type="match status" value="1"/>
</dbReference>
<dbReference type="AlphaFoldDB" id="A0AAV3PL49"/>
<sequence>MEESKSKDSGELEEASNEVHVSLDVVNSSATTNHHQQNDASANTSKFWDKERYGVRLIPKVPAFVRDKYNSDDYDPLVVSLGPYHHGHPRLKFVEELKPEILKSFVNHTSFHEQLLLNEVLKVINDLRGSYAKGSTDMFGDIVFAQMMLQDAAFAVEHIVEHIMDQLDPNNQDFSGDIRLDEHLGRGVMEHVTRDLYVLENQIPFWFLKIALHMRCGKREGDQLLKNFLNWSSFRSVQVDDNLPAPGHLVQEIRTVVIAGWSSFDHGWFPSSKRDYDRLRHREKAIILAKIRAHAEVIRSAALFQKAGAENYLPQVPQVPQVEGSSSMTKIIHSFHSVTELKSKGIHIRRSVTNSLMDVSFRSGFFFSTLHLPAALATVRTRSVYSNIIAYEMSPQNYEKDYTVTAYVNFFKSLIESPKDVKELQDKGVIKNMLGSDEEVVKLYKDIYTFGIDCSTVYSEVIEKIQKHYNSRARTWLADLLHSYFHSPWTAIALLGSILVIGLTITQAYYAIHPKGDK</sequence>
<accession>A0AAV3PL49</accession>
<feature type="transmembrane region" description="Helical" evidence="1">
    <location>
        <begin position="489"/>
        <end position="512"/>
    </location>
</feature>
<reference evidence="2 3" key="1">
    <citation type="submission" date="2024-01" db="EMBL/GenBank/DDBJ databases">
        <title>The complete chloroplast genome sequence of Lithospermum erythrorhizon: insights into the phylogenetic relationship among Boraginaceae species and the maternal lineages of purple gromwells.</title>
        <authorList>
            <person name="Okada T."/>
            <person name="Watanabe K."/>
        </authorList>
    </citation>
    <scope>NUCLEOTIDE SEQUENCE [LARGE SCALE GENOMIC DNA]</scope>
</reference>
<gene>
    <name evidence="2" type="ORF">LIER_09592</name>
</gene>
<name>A0AAV3PL49_LITER</name>
<evidence type="ECO:0000313" key="2">
    <source>
        <dbReference type="EMBL" id="GAA0150717.1"/>
    </source>
</evidence>
<dbReference type="Pfam" id="PF03140">
    <property type="entry name" value="DUF247"/>
    <property type="match status" value="1"/>
</dbReference>
<keyword evidence="1" id="KW-0812">Transmembrane</keyword>